<dbReference type="AlphaFoldDB" id="A0A644Y1C0"/>
<organism evidence="1">
    <name type="scientific">bioreactor metagenome</name>
    <dbReference type="NCBI Taxonomy" id="1076179"/>
    <lineage>
        <taxon>unclassified sequences</taxon>
        <taxon>metagenomes</taxon>
        <taxon>ecological metagenomes</taxon>
    </lineage>
</organism>
<accession>A0A644Y1C0</accession>
<sequence length="63" mass="6928">MPVPFFGGGFFESCTRVSDCNEMLASFFSKFLNAFFPEEIGIGIHLGGTARFTGDNIQCLLNQ</sequence>
<evidence type="ECO:0000313" key="1">
    <source>
        <dbReference type="EMBL" id="MPM22310.1"/>
    </source>
</evidence>
<dbReference type="EMBL" id="VSSQ01003780">
    <property type="protein sequence ID" value="MPM22310.1"/>
    <property type="molecule type" value="Genomic_DNA"/>
</dbReference>
<gene>
    <name evidence="1" type="ORF">SDC9_68762</name>
</gene>
<name>A0A644Y1C0_9ZZZZ</name>
<protein>
    <submittedName>
        <fullName evidence="1">Uncharacterized protein</fullName>
    </submittedName>
</protein>
<reference evidence="1" key="1">
    <citation type="submission" date="2019-08" db="EMBL/GenBank/DDBJ databases">
        <authorList>
            <person name="Kucharzyk K."/>
            <person name="Murdoch R.W."/>
            <person name="Higgins S."/>
            <person name="Loffler F."/>
        </authorList>
    </citation>
    <scope>NUCLEOTIDE SEQUENCE</scope>
</reference>
<comment type="caution">
    <text evidence="1">The sequence shown here is derived from an EMBL/GenBank/DDBJ whole genome shotgun (WGS) entry which is preliminary data.</text>
</comment>
<proteinExistence type="predicted"/>